<keyword evidence="8" id="KW-0863">Zinc-finger</keyword>
<reference evidence="19" key="1">
    <citation type="submission" date="2015-06" db="EMBL/GenBank/DDBJ databases">
        <authorList>
            <person name="Bertelli C."/>
        </authorList>
    </citation>
    <scope>NUCLEOTIDE SEQUENCE [LARGE SCALE GENOMIC DNA]</scope>
    <source>
        <strain evidence="19">CRIB-30</strain>
    </source>
</reference>
<evidence type="ECO:0000256" key="14">
    <source>
        <dbReference type="ARBA" id="ARBA00038000"/>
    </source>
</evidence>
<proteinExistence type="inferred from homology"/>
<evidence type="ECO:0000256" key="12">
    <source>
        <dbReference type="ARBA" id="ARBA00023125"/>
    </source>
</evidence>
<dbReference type="InterPro" id="IPR041102">
    <property type="entry name" value="UvrA_inter"/>
</dbReference>
<keyword evidence="2" id="KW-0963">Cytoplasm</keyword>
<dbReference type="Gene3D" id="3.40.50.300">
    <property type="entry name" value="P-loop containing nucleotide triphosphate hydrolases"/>
    <property type="match status" value="4"/>
</dbReference>
<dbReference type="Gene3D" id="1.10.8.280">
    <property type="entry name" value="ABC transporter ATPase domain-like"/>
    <property type="match status" value="2"/>
</dbReference>
<dbReference type="InterPro" id="IPR004602">
    <property type="entry name" value="UvrA"/>
</dbReference>
<dbReference type="NCBIfam" id="NF001503">
    <property type="entry name" value="PRK00349.1"/>
    <property type="match status" value="1"/>
</dbReference>
<keyword evidence="10" id="KW-0067">ATP-binding</keyword>
<dbReference type="InterPro" id="IPR013815">
    <property type="entry name" value="ATP_grasp_subdomain_1"/>
</dbReference>
<evidence type="ECO:0000256" key="13">
    <source>
        <dbReference type="ARBA" id="ARBA00023204"/>
    </source>
</evidence>
<evidence type="ECO:0000256" key="4">
    <source>
        <dbReference type="ARBA" id="ARBA00022737"/>
    </source>
</evidence>
<name>A0A0H5DNT4_9BACT</name>
<keyword evidence="3" id="KW-0479">Metal-binding</keyword>
<dbReference type="RefSeq" id="WP_098037915.1">
    <property type="nucleotide sequence ID" value="NZ_CWGJ01000011.1"/>
</dbReference>
<evidence type="ECO:0000256" key="2">
    <source>
        <dbReference type="ARBA" id="ARBA00022490"/>
    </source>
</evidence>
<keyword evidence="5" id="KW-0547">Nucleotide-binding</keyword>
<dbReference type="NCBIfam" id="TIGR00630">
    <property type="entry name" value="uvra"/>
    <property type="match status" value="2"/>
</dbReference>
<dbReference type="GO" id="GO:0006289">
    <property type="term" value="P:nucleotide-excision repair"/>
    <property type="evidence" value="ECO:0007669"/>
    <property type="project" value="InterPro"/>
</dbReference>
<dbReference type="InterPro" id="IPR041552">
    <property type="entry name" value="UvrA_DNA-bd"/>
</dbReference>
<evidence type="ECO:0000256" key="10">
    <source>
        <dbReference type="ARBA" id="ARBA00022840"/>
    </source>
</evidence>
<dbReference type="PANTHER" id="PTHR43152">
    <property type="entry name" value="UVRABC SYSTEM PROTEIN A"/>
    <property type="match status" value="1"/>
</dbReference>
<sequence length="1944" mass="215527">MPTSIAGSPLVASHTKLEQSGTKNIDSSGYDIGITIAPINIKVIDREIKLSNVKVHNLKSVNLTLPHGKLIVFTGVSGSGKSSLAFDTIYAEGQRRYIESLSTFARRQLGEMSKPDIEDASGITPTISIEQKTMGKSPRSTVGTMTEIYDYLRVLYARVAIPHCPISKKPVLPESKETIIRKIQNLPEGAKVILLSPFARGKKGEFKEDFQDLLRKGFTKARVDASFVDIEEGISLDGNVAHDIEIVFDRIKITEDAKSRIAESTLNALEFSKGSIIVLQQDEGEEKFFSTTAYSPESGIYYPSLEPNDFSFNSPTGMCPRCLGIGIVDEFDLEKIINPDLSISEDCCSVASSFSTVRYGNIYSNLARIYDFSVNTPWKELSESAKKAFLYGTEKKWTRMQFTHPVTGARWHDYVQWRGVLHEAHERLREAKSDSYQSKMRKLIRSGVCPECEGDRIKPYPRAALFKGKSIGSLAKMTIEEALKFFKGIQLIEGEKEIATEIVKEVIEKFTFLMNVGLGYLTLDRTSPTLSGGESQRVRLASQIGSGLIGITYILDEPSIGLHTRDNQRLIQTLLSLKESGNTVIVVEHDEETIQSADYIVDFGPEPGMRGGEIVFQGSYNDFLDCERSVTARYITGKEEIPVPKKRRKHRSKIVIEGARHNNLKNVTAEIPLNVFTAVTGVSGSGKSSLILDILHPALSNQIQGTELPVGDCKKITGAETLDKVIAIDQSPIGRTPRSNPATYIKVFDEIRDLFASLPESLAKGWKKGRFSFNVKEGTCHQCLGLGMVKVDMDFLEEAWVECPLCLGKRFDSETLSIFYKGKNIHDVLEMDIEEAKKHFEFLPRIHKKLEVLCKVGLGYIKLGQSSTTLSGGEAQRIKLAKELSRPDTGNTLYIFDEPTTGLHFHDVAHLVSILNELTDKGNTVVVIEHNLDIIKCADWILDLGPEGGSAGGKVIGKGTPEQVSKLTTPTGEALKELFQKKKGSVRKSKPPLKAPVEILETPSIRIDGASQHNLKHLDVTLPRNAITVFTGPSGSGKSSLAFDTLYAEGQRRYVESLSPYARQFVEQMPKPAVERIDGLSPSIAIEQRAHTGNPRSTVGTLTEIYDYLRILFSCVGVAHCPETKEPLVAIGKEVVADKILSFDTGEKVVIMAPLPVRKKEEFEATLSRLRQQGFVRIRLNQELKDLDEDAENIVFDPKRKNELLLIIDRIKTGPSLKARIIEALEKALEINEKEIVIQREDEDIRFNMSFSSLKTGKSYPSISPKTFAFNTQEGMCPDCLGIGMLYGADLTSKEEVMNDSPLSYLRTLWSYLFSKKALEFTSSFMKEAKIRSSSAIKDQPANALQTFMNGTNADTYYKSPLGFEYRFRGINETLAKAGRSGRAHLKEASMPLLDEVVCYSCAGSRINALARNVLIEGKSIADMTDMPVAKLREFMKQLPVDPANLKLLETVLKNIEGRLNFLQEVGLGFLSLSRKAPTLSGGESQRIRLARQLGSGLESVLYVLDEPTIGLHPKDIESLNRSLKKLKDLGNTLILVEHDPETIREADYILDFGPGAGIHGGHITSHGTLADILVDDNSLTGRYLSGKNEMQKDTPPEERGFFTLEKGTRHNLKNLAVKFPIGQLSCITGVSGSGKSTLMHDVIAPLMKAGLGHESAANDHGQLKGIASFDKVILLDQNPIGLTIRATVATYTDILTPLRDFFSKLKEARARGLAPKNFSYNHRAGMCSNCWGLGVKMVEMHFMPSVSMVCPECEGYRLNPLSLEVLYQDKHLGQYLKMTVEECRSVFEDHPKIKKMLQGLISVGLGYLKLDQEISTLSGGEAQRLKLSKELSKRSTGNTLYLFDEPTTGLHFHDIAKLMPLLAKLSQKGNTLLVIEHNMDFLMHADWVVDLGPGCGDEGGKIVYQGKLEGLLKNKTSYTGQYLAKYLKEKKQVEKPRKKKLST</sequence>
<dbReference type="EMBL" id="CWGJ01000011">
    <property type="protein sequence ID" value="CRX38061.1"/>
    <property type="molecule type" value="Genomic_DNA"/>
</dbReference>
<dbReference type="PROSITE" id="PS00211">
    <property type="entry name" value="ABC_TRANSPORTER_1"/>
    <property type="match status" value="4"/>
</dbReference>
<dbReference type="InterPro" id="IPR003593">
    <property type="entry name" value="AAA+_ATPase"/>
</dbReference>
<keyword evidence="13" id="KW-0234">DNA repair</keyword>
<dbReference type="OrthoDB" id="9809851at2"/>
<keyword evidence="9" id="KW-0862">Zinc</keyword>
<dbReference type="GO" id="GO:0008270">
    <property type="term" value="F:zinc ion binding"/>
    <property type="evidence" value="ECO:0007669"/>
    <property type="project" value="UniProtKB-KW"/>
</dbReference>
<keyword evidence="19" id="KW-1185">Reference proteome</keyword>
<dbReference type="GO" id="GO:0003677">
    <property type="term" value="F:DNA binding"/>
    <property type="evidence" value="ECO:0007669"/>
    <property type="project" value="UniProtKB-KW"/>
</dbReference>
<evidence type="ECO:0000256" key="9">
    <source>
        <dbReference type="ARBA" id="ARBA00022833"/>
    </source>
</evidence>
<evidence type="ECO:0000259" key="17">
    <source>
        <dbReference type="PROSITE" id="PS50893"/>
    </source>
</evidence>
<comment type="similarity">
    <text evidence="14">Belongs to the ABC transporter superfamily. UvrA family.</text>
</comment>
<dbReference type="Gene3D" id="1.20.1580.10">
    <property type="entry name" value="ABC transporter ATPase like domain"/>
    <property type="match status" value="4"/>
</dbReference>
<evidence type="ECO:0000256" key="8">
    <source>
        <dbReference type="ARBA" id="ARBA00022771"/>
    </source>
</evidence>
<comment type="subcellular location">
    <subcellularLocation>
        <location evidence="1">Cytoplasm</location>
    </subcellularLocation>
</comment>
<gene>
    <name evidence="18" type="primary">uvrA</name>
    <name evidence="18" type="ORF">ELAC_0709</name>
</gene>
<dbReference type="GO" id="GO:0005737">
    <property type="term" value="C:cytoplasm"/>
    <property type="evidence" value="ECO:0007669"/>
    <property type="project" value="UniProtKB-SubCell"/>
</dbReference>
<dbReference type="InterPro" id="IPR003439">
    <property type="entry name" value="ABC_transporter-like_ATP-bd"/>
</dbReference>
<evidence type="ECO:0000256" key="1">
    <source>
        <dbReference type="ARBA" id="ARBA00004496"/>
    </source>
</evidence>
<dbReference type="Gene3D" id="3.30.1490.20">
    <property type="entry name" value="ATP-grasp fold, A domain"/>
    <property type="match status" value="2"/>
</dbReference>
<keyword evidence="11" id="KW-0267">Excision nuclease</keyword>
<dbReference type="SMART" id="SM00382">
    <property type="entry name" value="AAA"/>
    <property type="match status" value="3"/>
</dbReference>
<evidence type="ECO:0000256" key="11">
    <source>
        <dbReference type="ARBA" id="ARBA00022881"/>
    </source>
</evidence>
<organism evidence="18 19">
    <name type="scientific">Estrella lausannensis</name>
    <dbReference type="NCBI Taxonomy" id="483423"/>
    <lineage>
        <taxon>Bacteria</taxon>
        <taxon>Pseudomonadati</taxon>
        <taxon>Chlamydiota</taxon>
        <taxon>Chlamydiia</taxon>
        <taxon>Parachlamydiales</taxon>
        <taxon>Candidatus Criblamydiaceae</taxon>
        <taxon>Estrella</taxon>
    </lineage>
</organism>
<dbReference type="InterPro" id="IPR027417">
    <property type="entry name" value="P-loop_NTPase"/>
</dbReference>
<keyword evidence="7" id="KW-0228">DNA excision</keyword>
<dbReference type="GO" id="GO:0004518">
    <property type="term" value="F:nuclease activity"/>
    <property type="evidence" value="ECO:0007669"/>
    <property type="project" value="UniProtKB-KW"/>
</dbReference>
<evidence type="ECO:0000256" key="16">
    <source>
        <dbReference type="ARBA" id="ARBA00042156"/>
    </source>
</evidence>
<evidence type="ECO:0000256" key="6">
    <source>
        <dbReference type="ARBA" id="ARBA00022763"/>
    </source>
</evidence>
<dbReference type="CDD" id="cd03271">
    <property type="entry name" value="ABC_UvrA_II"/>
    <property type="match status" value="1"/>
</dbReference>
<dbReference type="GO" id="GO:0016887">
    <property type="term" value="F:ATP hydrolysis activity"/>
    <property type="evidence" value="ECO:0007669"/>
    <property type="project" value="InterPro"/>
</dbReference>
<dbReference type="PROSITE" id="PS50893">
    <property type="entry name" value="ABC_TRANSPORTER_2"/>
    <property type="match status" value="2"/>
</dbReference>
<dbReference type="GO" id="GO:0009380">
    <property type="term" value="C:excinuclease repair complex"/>
    <property type="evidence" value="ECO:0007669"/>
    <property type="project" value="InterPro"/>
</dbReference>
<keyword evidence="6" id="KW-0227">DNA damage</keyword>
<evidence type="ECO:0000313" key="18">
    <source>
        <dbReference type="EMBL" id="CRX38061.1"/>
    </source>
</evidence>
<keyword evidence="4" id="KW-0677">Repeat</keyword>
<feature type="domain" description="ABC transporter" evidence="17">
    <location>
        <begin position="646"/>
        <end position="977"/>
    </location>
</feature>
<dbReference type="Pfam" id="PF17760">
    <property type="entry name" value="UvrA_inter"/>
    <property type="match status" value="2"/>
</dbReference>
<evidence type="ECO:0000256" key="5">
    <source>
        <dbReference type="ARBA" id="ARBA00022741"/>
    </source>
</evidence>
<dbReference type="SUPFAM" id="SSF52540">
    <property type="entry name" value="P-loop containing nucleoside triphosphate hydrolases"/>
    <property type="match status" value="4"/>
</dbReference>
<dbReference type="Pfam" id="PF17755">
    <property type="entry name" value="UvrA_DNA-bind"/>
    <property type="match status" value="1"/>
</dbReference>
<feature type="domain" description="ABC transporter" evidence="17">
    <location>
        <begin position="1597"/>
        <end position="1925"/>
    </location>
</feature>
<dbReference type="GO" id="GO:0005524">
    <property type="term" value="F:ATP binding"/>
    <property type="evidence" value="ECO:0007669"/>
    <property type="project" value="UniProtKB-KW"/>
</dbReference>
<keyword evidence="12" id="KW-0238">DNA-binding</keyword>
<evidence type="ECO:0000256" key="15">
    <source>
        <dbReference type="ARBA" id="ARBA00039316"/>
    </source>
</evidence>
<protein>
    <recommendedName>
        <fullName evidence="15">UvrABC system protein A</fullName>
    </recommendedName>
    <alternativeName>
        <fullName evidence="16">Excinuclease ABC subunit A</fullName>
    </alternativeName>
</protein>
<dbReference type="InterPro" id="IPR017871">
    <property type="entry name" value="ABC_transporter-like_CS"/>
</dbReference>
<evidence type="ECO:0000313" key="19">
    <source>
        <dbReference type="Proteomes" id="UP000220251"/>
    </source>
</evidence>
<dbReference type="PANTHER" id="PTHR43152:SF3">
    <property type="entry name" value="UVRABC SYSTEM PROTEIN A"/>
    <property type="match status" value="1"/>
</dbReference>
<evidence type="ECO:0000256" key="7">
    <source>
        <dbReference type="ARBA" id="ARBA00022769"/>
    </source>
</evidence>
<dbReference type="Proteomes" id="UP000220251">
    <property type="component" value="Unassembled WGS sequence"/>
</dbReference>
<evidence type="ECO:0000256" key="3">
    <source>
        <dbReference type="ARBA" id="ARBA00022723"/>
    </source>
</evidence>
<accession>A0A0H5DNT4</accession>